<dbReference type="Pfam" id="PF00482">
    <property type="entry name" value="T2SSF"/>
    <property type="match status" value="1"/>
</dbReference>
<evidence type="ECO:0000256" key="4">
    <source>
        <dbReference type="ARBA" id="ARBA00022989"/>
    </source>
</evidence>
<dbReference type="Gene3D" id="1.20.81.30">
    <property type="entry name" value="Type II secretion system (T2SS), domain F"/>
    <property type="match status" value="1"/>
</dbReference>
<dbReference type="GeneID" id="90589697"/>
<keyword evidence="5 6" id="KW-0472">Membrane</keyword>
<protein>
    <submittedName>
        <fullName evidence="8">Pilus assembly protein TadC</fullName>
    </submittedName>
</protein>
<evidence type="ECO:0000256" key="1">
    <source>
        <dbReference type="ARBA" id="ARBA00004651"/>
    </source>
</evidence>
<evidence type="ECO:0000313" key="8">
    <source>
        <dbReference type="EMBL" id="WEL19290.1"/>
    </source>
</evidence>
<name>A0ABY8CGY9_9ARCH</name>
<organism evidence="8 9">
    <name type="scientific">Candidatus Nanohalococcus occultus</name>
    <dbReference type="NCBI Taxonomy" id="2978047"/>
    <lineage>
        <taxon>Archaea</taxon>
        <taxon>Candidatus Nanohalarchaeota</taxon>
        <taxon>Candidatus Nanohalarchaeota incertae sedis</taxon>
        <taxon>Candidatus Nanohalococcus</taxon>
    </lineage>
</organism>
<gene>
    <name evidence="8" type="primary">tadC2</name>
    <name evidence="8" type="ORF">SVXNc_0262</name>
</gene>
<proteinExistence type="predicted"/>
<dbReference type="PANTHER" id="PTHR35402:SF1">
    <property type="entry name" value="TYPE II SECRETION SYSTEM PROTEIN GSPF DOMAIN-CONTAINING PROTEIN"/>
    <property type="match status" value="1"/>
</dbReference>
<dbReference type="PANTHER" id="PTHR35402">
    <property type="entry name" value="INTEGRAL MEMBRANE PROTEIN-RELATED"/>
    <property type="match status" value="1"/>
</dbReference>
<dbReference type="InterPro" id="IPR042094">
    <property type="entry name" value="T2SS_GspF_sf"/>
</dbReference>
<evidence type="ECO:0000256" key="3">
    <source>
        <dbReference type="ARBA" id="ARBA00022692"/>
    </source>
</evidence>
<comment type="subcellular location">
    <subcellularLocation>
        <location evidence="1">Cell membrane</location>
        <topology evidence="1">Multi-pass membrane protein</topology>
    </subcellularLocation>
</comment>
<feature type="transmembrane region" description="Helical" evidence="6">
    <location>
        <begin position="223"/>
        <end position="244"/>
    </location>
</feature>
<dbReference type="Proteomes" id="UP001218034">
    <property type="component" value="Chromosome"/>
</dbReference>
<dbReference type="EMBL" id="CP104395">
    <property type="protein sequence ID" value="WEL19290.1"/>
    <property type="molecule type" value="Genomic_DNA"/>
</dbReference>
<feature type="domain" description="Type II secretion system protein GspF" evidence="7">
    <location>
        <begin position="115"/>
        <end position="238"/>
    </location>
</feature>
<keyword evidence="4 6" id="KW-1133">Transmembrane helix</keyword>
<dbReference type="RefSeq" id="WP_347722161.1">
    <property type="nucleotide sequence ID" value="NZ_CP104395.1"/>
</dbReference>
<evidence type="ECO:0000256" key="5">
    <source>
        <dbReference type="ARBA" id="ARBA00023136"/>
    </source>
</evidence>
<keyword evidence="3 6" id="KW-0812">Transmembrane</keyword>
<evidence type="ECO:0000256" key="6">
    <source>
        <dbReference type="SAM" id="Phobius"/>
    </source>
</evidence>
<sequence>MFIEASDKYTHFLLPAASSSRKMVPNIKRDLTRARIEIDPDKFLASAMLRSLQLTASIVASIAFLGFATEQTTMMLGALGGSPLLFAIGFFTFANYPKVRAKKISRQLEKDLPYALRHMLIEVRSGISLYEAMVSVSEDYGEASNEFNRIVKDINGGKPQVKALEDSILRNPSTQYRRAIWQMINALKSGTDMSNTLDTLVESMVKQQKLAVKRYGKELNPYVLMYLMIAVIVPSLGVTFMIVLSTFTGMGIGRFMFFQIIAGLILFQIFFLNFVKSKRPEVKT</sequence>
<accession>A0ABY8CGY9</accession>
<reference evidence="8 9" key="1">
    <citation type="submission" date="2022-09" db="EMBL/GenBank/DDBJ databases">
        <title>Xylan utilization by haloarchaea-nanohaloarchaea associations.</title>
        <authorList>
            <person name="Yakimov M."/>
        </authorList>
    </citation>
    <scope>NUCLEOTIDE SEQUENCE [LARGE SCALE GENOMIC DNA]</scope>
    <source>
        <strain evidence="8 9">SVXNc</strain>
    </source>
</reference>
<dbReference type="InterPro" id="IPR018076">
    <property type="entry name" value="T2SS_GspF_dom"/>
</dbReference>
<keyword evidence="9" id="KW-1185">Reference proteome</keyword>
<evidence type="ECO:0000313" key="9">
    <source>
        <dbReference type="Proteomes" id="UP001218034"/>
    </source>
</evidence>
<evidence type="ECO:0000256" key="2">
    <source>
        <dbReference type="ARBA" id="ARBA00022475"/>
    </source>
</evidence>
<feature type="transmembrane region" description="Helical" evidence="6">
    <location>
        <begin position="43"/>
        <end position="68"/>
    </location>
</feature>
<keyword evidence="2" id="KW-1003">Cell membrane</keyword>
<feature type="transmembrane region" description="Helical" evidence="6">
    <location>
        <begin position="256"/>
        <end position="275"/>
    </location>
</feature>
<evidence type="ECO:0000259" key="7">
    <source>
        <dbReference type="Pfam" id="PF00482"/>
    </source>
</evidence>
<feature type="transmembrane region" description="Helical" evidence="6">
    <location>
        <begin position="74"/>
        <end position="96"/>
    </location>
</feature>
<dbReference type="InterPro" id="IPR056569">
    <property type="entry name" value="ArlJ-like"/>
</dbReference>